<evidence type="ECO:0000313" key="2">
    <source>
        <dbReference type="EMBL" id="MCD7453579.1"/>
    </source>
</evidence>
<organism evidence="2 3">
    <name type="scientific">Datura stramonium</name>
    <name type="common">Jimsonweed</name>
    <name type="synonym">Common thornapple</name>
    <dbReference type="NCBI Taxonomy" id="4076"/>
    <lineage>
        <taxon>Eukaryota</taxon>
        <taxon>Viridiplantae</taxon>
        <taxon>Streptophyta</taxon>
        <taxon>Embryophyta</taxon>
        <taxon>Tracheophyta</taxon>
        <taxon>Spermatophyta</taxon>
        <taxon>Magnoliopsida</taxon>
        <taxon>eudicotyledons</taxon>
        <taxon>Gunneridae</taxon>
        <taxon>Pentapetalae</taxon>
        <taxon>asterids</taxon>
        <taxon>lamiids</taxon>
        <taxon>Solanales</taxon>
        <taxon>Solanaceae</taxon>
        <taxon>Solanoideae</taxon>
        <taxon>Datureae</taxon>
        <taxon>Datura</taxon>
    </lineage>
</organism>
<evidence type="ECO:0000313" key="3">
    <source>
        <dbReference type="Proteomes" id="UP000823775"/>
    </source>
</evidence>
<protein>
    <submittedName>
        <fullName evidence="2">Uncharacterized protein</fullName>
    </submittedName>
</protein>
<comment type="caution">
    <text evidence="2">The sequence shown here is derived from an EMBL/GenBank/DDBJ whole genome shotgun (WGS) entry which is preliminary data.</text>
</comment>
<keyword evidence="3" id="KW-1185">Reference proteome</keyword>
<reference evidence="2 3" key="1">
    <citation type="journal article" date="2021" name="BMC Genomics">
        <title>Datura genome reveals duplications of psychoactive alkaloid biosynthetic genes and high mutation rate following tissue culture.</title>
        <authorList>
            <person name="Rajewski A."/>
            <person name="Carter-House D."/>
            <person name="Stajich J."/>
            <person name="Litt A."/>
        </authorList>
    </citation>
    <scope>NUCLEOTIDE SEQUENCE [LARGE SCALE GENOMIC DNA]</scope>
    <source>
        <strain evidence="2">AR-01</strain>
    </source>
</reference>
<proteinExistence type="predicted"/>
<dbReference type="EMBL" id="JACEIK010000258">
    <property type="protein sequence ID" value="MCD7453579.1"/>
    <property type="molecule type" value="Genomic_DNA"/>
</dbReference>
<feature type="region of interest" description="Disordered" evidence="1">
    <location>
        <begin position="90"/>
        <end position="110"/>
    </location>
</feature>
<dbReference type="Proteomes" id="UP000823775">
    <property type="component" value="Unassembled WGS sequence"/>
</dbReference>
<accession>A0ABS8S6S6</accession>
<evidence type="ECO:0000256" key="1">
    <source>
        <dbReference type="SAM" id="MobiDB-lite"/>
    </source>
</evidence>
<sequence>MPLSQEQVKIIWLDQIGGPSRYETAYCMPQRLFREFHSGIEGLGSSHDDGLMHQGTISAIEQKIVDLSSQLFSQAETSQYRHIHHQVYDQYSGLVDEPSNDEDEDEDKDD</sequence>
<gene>
    <name evidence="2" type="ORF">HAX54_021449</name>
</gene>
<feature type="compositionally biased region" description="Acidic residues" evidence="1">
    <location>
        <begin position="98"/>
        <end position="110"/>
    </location>
</feature>
<name>A0ABS8S6S6_DATST</name>